<reference evidence="2" key="1">
    <citation type="submission" date="2018-06" db="EMBL/GenBank/DDBJ databases">
        <authorList>
            <person name="Zhirakovskaya E."/>
        </authorList>
    </citation>
    <scope>NUCLEOTIDE SEQUENCE</scope>
</reference>
<evidence type="ECO:0000256" key="1">
    <source>
        <dbReference type="SAM" id="Coils"/>
    </source>
</evidence>
<name>A0A3B0RFJ4_9ZZZZ</name>
<dbReference type="EMBL" id="UOEG01000078">
    <property type="protein sequence ID" value="VAV91710.1"/>
    <property type="molecule type" value="Genomic_DNA"/>
</dbReference>
<dbReference type="GO" id="GO:0004803">
    <property type="term" value="F:transposase activity"/>
    <property type="evidence" value="ECO:0007669"/>
    <property type="project" value="InterPro"/>
</dbReference>
<gene>
    <name evidence="2" type="ORF">MNBD_ALPHA07-1047</name>
</gene>
<dbReference type="GO" id="GO:0006313">
    <property type="term" value="P:DNA transposition"/>
    <property type="evidence" value="ECO:0007669"/>
    <property type="project" value="InterPro"/>
</dbReference>
<protein>
    <submittedName>
        <fullName evidence="2">Mobile element protein</fullName>
    </submittedName>
</protein>
<dbReference type="GO" id="GO:0003677">
    <property type="term" value="F:DNA binding"/>
    <property type="evidence" value="ECO:0007669"/>
    <property type="project" value="InterPro"/>
</dbReference>
<evidence type="ECO:0000313" key="2">
    <source>
        <dbReference type="EMBL" id="VAV91710.1"/>
    </source>
</evidence>
<dbReference type="SUPFAM" id="SSF46689">
    <property type="entry name" value="Homeodomain-like"/>
    <property type="match status" value="1"/>
</dbReference>
<dbReference type="InterPro" id="IPR002514">
    <property type="entry name" value="Transposase_8"/>
</dbReference>
<proteinExistence type="predicted"/>
<dbReference type="InterPro" id="IPR009057">
    <property type="entry name" value="Homeodomain-like_sf"/>
</dbReference>
<organism evidence="2">
    <name type="scientific">hydrothermal vent metagenome</name>
    <dbReference type="NCBI Taxonomy" id="652676"/>
    <lineage>
        <taxon>unclassified sequences</taxon>
        <taxon>metagenomes</taxon>
        <taxon>ecological metagenomes</taxon>
    </lineage>
</organism>
<dbReference type="Gene3D" id="1.10.10.60">
    <property type="entry name" value="Homeodomain-like"/>
    <property type="match status" value="1"/>
</dbReference>
<dbReference type="Pfam" id="PF01527">
    <property type="entry name" value="HTH_Tnp_1"/>
    <property type="match status" value="1"/>
</dbReference>
<sequence length="72" mass="8209">MAQASRDLDVHATVLRRWVREFGSNGPDAFPGKGQLKPDDEELRSLKREVAKLRAERDILKKAAAYFARDQL</sequence>
<feature type="coiled-coil region" evidence="1">
    <location>
        <begin position="36"/>
        <end position="63"/>
    </location>
</feature>
<dbReference type="AlphaFoldDB" id="A0A3B0RFJ4"/>
<keyword evidence="1" id="KW-0175">Coiled coil</keyword>
<accession>A0A3B0RFJ4</accession>